<evidence type="ECO:0000313" key="3">
    <source>
        <dbReference type="Proteomes" id="UP001227230"/>
    </source>
</evidence>
<reference evidence="2 3" key="1">
    <citation type="journal article" date="2023" name="Hortic Res">
        <title>The complete reference genome for grapevine (Vitis vinifera L.) genetics and breeding.</title>
        <authorList>
            <person name="Shi X."/>
            <person name="Cao S."/>
            <person name="Wang X."/>
            <person name="Huang S."/>
            <person name="Wang Y."/>
            <person name="Liu Z."/>
            <person name="Liu W."/>
            <person name="Leng X."/>
            <person name="Peng Y."/>
            <person name="Wang N."/>
            <person name="Wang Y."/>
            <person name="Ma Z."/>
            <person name="Xu X."/>
            <person name="Zhang F."/>
            <person name="Xue H."/>
            <person name="Zhong H."/>
            <person name="Wang Y."/>
            <person name="Zhang K."/>
            <person name="Velt A."/>
            <person name="Avia K."/>
            <person name="Holtgrawe D."/>
            <person name="Grimplet J."/>
            <person name="Matus J.T."/>
            <person name="Ware D."/>
            <person name="Wu X."/>
            <person name="Wang H."/>
            <person name="Liu C."/>
            <person name="Fang Y."/>
            <person name="Rustenholz C."/>
            <person name="Cheng Z."/>
            <person name="Xiao H."/>
            <person name="Zhou Y."/>
        </authorList>
    </citation>
    <scope>NUCLEOTIDE SEQUENCE [LARGE SCALE GENOMIC DNA]</scope>
    <source>
        <strain evidence="3">cv. Pinot noir / PN40024</strain>
        <tissue evidence="2">Leaf</tissue>
    </source>
</reference>
<dbReference type="Proteomes" id="UP001227230">
    <property type="component" value="Chromosome 4"/>
</dbReference>
<dbReference type="Pfam" id="PF14009">
    <property type="entry name" value="PADRE"/>
    <property type="match status" value="1"/>
</dbReference>
<feature type="region of interest" description="Disordered" evidence="1">
    <location>
        <begin position="82"/>
        <end position="105"/>
    </location>
</feature>
<evidence type="ECO:0000256" key="1">
    <source>
        <dbReference type="SAM" id="MobiDB-lite"/>
    </source>
</evidence>
<protein>
    <submittedName>
        <fullName evidence="2">Uncharacterized protein</fullName>
    </submittedName>
</protein>
<feature type="compositionally biased region" description="Polar residues" evidence="1">
    <location>
        <begin position="82"/>
        <end position="91"/>
    </location>
</feature>
<organism evidence="2 3">
    <name type="scientific">Vitis vinifera</name>
    <name type="common">Grape</name>
    <dbReference type="NCBI Taxonomy" id="29760"/>
    <lineage>
        <taxon>Eukaryota</taxon>
        <taxon>Viridiplantae</taxon>
        <taxon>Streptophyta</taxon>
        <taxon>Embryophyta</taxon>
        <taxon>Tracheophyta</taxon>
        <taxon>Spermatophyta</taxon>
        <taxon>Magnoliopsida</taxon>
        <taxon>eudicotyledons</taxon>
        <taxon>Gunneridae</taxon>
        <taxon>Pentapetalae</taxon>
        <taxon>rosids</taxon>
        <taxon>Vitales</taxon>
        <taxon>Vitaceae</taxon>
        <taxon>Viteae</taxon>
        <taxon>Vitis</taxon>
    </lineage>
</organism>
<gene>
    <name evidence="2" type="ORF">VitviT2T_005325</name>
</gene>
<dbReference type="InterPro" id="IPR025322">
    <property type="entry name" value="PADRE_dom"/>
</dbReference>
<accession>A0ABY9BSY8</accession>
<keyword evidence="3" id="KW-1185">Reference proteome</keyword>
<evidence type="ECO:0000313" key="2">
    <source>
        <dbReference type="EMBL" id="WJZ85807.1"/>
    </source>
</evidence>
<proteinExistence type="predicted"/>
<dbReference type="EMBL" id="CP126651">
    <property type="protein sequence ID" value="WJZ85807.1"/>
    <property type="molecule type" value="Genomic_DNA"/>
</dbReference>
<dbReference type="PANTHER" id="PTHR33052">
    <property type="entry name" value="DUF4228 DOMAIN PROTEIN-RELATED"/>
    <property type="match status" value="1"/>
</dbReference>
<feature type="compositionally biased region" description="Basic and acidic residues" evidence="1">
    <location>
        <begin position="96"/>
        <end position="105"/>
    </location>
</feature>
<name>A0ABY9BSY8_VITVI</name>
<sequence length="361" mass="41896">MTMSVVTREKGLLKLVYPGRFVELHKNPVTVAEVLKKNPRHCVTRPDVFRFPWIVVRPDSVLNPGRVFFVVPYHTIHRLLQSKGSQDQSYSLPKGDPPDHNQDHLPHLRQTSVLDSWPELTPEHIGCESFFSRKSHVVSLNKHNSKCQPHVVAYLSDDQSPEQKYPIECSVKLTSVHRLLRKRSQNLSQNKGKFKPEDCRAECPRQKYRVEAGSKVMNSDMQYHDGLLKKSPMKLHAKMKAQHDGDQPPKKRYPVEKWPTAIDNYKHHQPHSKPQTPVNPLVEARPFCHIRQYAFDTKDLGLQPRTDRGSDLEHSKQVTQLKSCLKKHEDNASKSRDLRVTFAFPLEDNRKKLKTKPYKFH</sequence>